<name>A0AA41SMB4_PAPNU</name>
<gene>
    <name evidence="2" type="ORF">MKW94_021025</name>
</gene>
<keyword evidence="3" id="KW-1185">Reference proteome</keyword>
<keyword evidence="1" id="KW-0472">Membrane</keyword>
<dbReference type="Proteomes" id="UP001177140">
    <property type="component" value="Unassembled WGS sequence"/>
</dbReference>
<proteinExistence type="predicted"/>
<organism evidence="2 3">
    <name type="scientific">Papaver nudicaule</name>
    <name type="common">Iceland poppy</name>
    <dbReference type="NCBI Taxonomy" id="74823"/>
    <lineage>
        <taxon>Eukaryota</taxon>
        <taxon>Viridiplantae</taxon>
        <taxon>Streptophyta</taxon>
        <taxon>Embryophyta</taxon>
        <taxon>Tracheophyta</taxon>
        <taxon>Spermatophyta</taxon>
        <taxon>Magnoliopsida</taxon>
        <taxon>Ranunculales</taxon>
        <taxon>Papaveraceae</taxon>
        <taxon>Papaveroideae</taxon>
        <taxon>Papaver</taxon>
    </lineage>
</organism>
<keyword evidence="1" id="KW-0812">Transmembrane</keyword>
<dbReference type="EMBL" id="JAJJMA010180195">
    <property type="protein sequence ID" value="MCL7037540.1"/>
    <property type="molecule type" value="Genomic_DNA"/>
</dbReference>
<keyword evidence="1" id="KW-1133">Transmembrane helix</keyword>
<evidence type="ECO:0000256" key="1">
    <source>
        <dbReference type="SAM" id="Phobius"/>
    </source>
</evidence>
<sequence>MGMAKRRSPGSCAASNLLVMIICISIYTEMGSAWWPNVCTPGDTYIERNHINRAEGCPLCDDWCNSQCSSIGRSVAKKNCQTPSPYVDCQCCCKAPEPAPCSPAPPSLPPAPPSPPPPPGNWPDGSLNAHICAAGQEYVEIEHDDITSCALKPQCEEKCKEKGLFSAGSQCAGGSRDYVGSEYFWFEQCCCGDKPPPSPAPAGSCCGCCPVDINIQISITQGSGQATKITL</sequence>
<evidence type="ECO:0000313" key="2">
    <source>
        <dbReference type="EMBL" id="MCL7037540.1"/>
    </source>
</evidence>
<comment type="caution">
    <text evidence="2">The sequence shown here is derived from an EMBL/GenBank/DDBJ whole genome shotgun (WGS) entry which is preliminary data.</text>
</comment>
<feature type="transmembrane region" description="Helical" evidence="1">
    <location>
        <begin position="12"/>
        <end position="35"/>
    </location>
</feature>
<dbReference type="AlphaFoldDB" id="A0AA41SMB4"/>
<evidence type="ECO:0000313" key="3">
    <source>
        <dbReference type="Proteomes" id="UP001177140"/>
    </source>
</evidence>
<protein>
    <submittedName>
        <fullName evidence="2">Uncharacterized protein</fullName>
    </submittedName>
</protein>
<reference evidence="2" key="1">
    <citation type="submission" date="2022-03" db="EMBL/GenBank/DDBJ databases">
        <title>A functionally conserved STORR gene fusion in Papaver species that diverged 16.8 million years ago.</title>
        <authorList>
            <person name="Catania T."/>
        </authorList>
    </citation>
    <scope>NUCLEOTIDE SEQUENCE</scope>
    <source>
        <strain evidence="2">S-191538</strain>
    </source>
</reference>
<accession>A0AA41SMB4</accession>